<organism evidence="1 2">
    <name type="scientific">Nostoc punctiforme FACHB-252</name>
    <dbReference type="NCBI Taxonomy" id="1357509"/>
    <lineage>
        <taxon>Bacteria</taxon>
        <taxon>Bacillati</taxon>
        <taxon>Cyanobacteriota</taxon>
        <taxon>Cyanophyceae</taxon>
        <taxon>Nostocales</taxon>
        <taxon>Nostocaceae</taxon>
        <taxon>Nostoc</taxon>
    </lineage>
</organism>
<evidence type="ECO:0000313" key="1">
    <source>
        <dbReference type="EMBL" id="MBD2616169.1"/>
    </source>
</evidence>
<keyword evidence="2" id="KW-1185">Reference proteome</keyword>
<sequence length="58" mass="6576">MHELFSVASEAIVADISFFVVPTYDRKLEIGRGVWGIGHWAWGMRENSSHQSTVNNQN</sequence>
<dbReference type="RefSeq" id="WP_190952627.1">
    <property type="nucleotide sequence ID" value="NZ_JACJTC010000041.1"/>
</dbReference>
<evidence type="ECO:0000313" key="2">
    <source>
        <dbReference type="Proteomes" id="UP000606396"/>
    </source>
</evidence>
<comment type="caution">
    <text evidence="1">The sequence shown here is derived from an EMBL/GenBank/DDBJ whole genome shotgun (WGS) entry which is preliminary data.</text>
</comment>
<dbReference type="Proteomes" id="UP000606396">
    <property type="component" value="Unassembled WGS sequence"/>
</dbReference>
<reference evidence="1 2" key="1">
    <citation type="journal article" date="2020" name="ISME J.">
        <title>Comparative genomics reveals insights into cyanobacterial evolution and habitat adaptation.</title>
        <authorList>
            <person name="Chen M.Y."/>
            <person name="Teng W.K."/>
            <person name="Zhao L."/>
            <person name="Hu C.X."/>
            <person name="Zhou Y.K."/>
            <person name="Han B.P."/>
            <person name="Song L.R."/>
            <person name="Shu W.S."/>
        </authorList>
    </citation>
    <scope>NUCLEOTIDE SEQUENCE [LARGE SCALE GENOMIC DNA]</scope>
    <source>
        <strain evidence="1 2">FACHB-252</strain>
    </source>
</reference>
<protein>
    <submittedName>
        <fullName evidence="1">Uncharacterized protein</fullName>
    </submittedName>
</protein>
<gene>
    <name evidence="1" type="ORF">H6G94_33835</name>
</gene>
<dbReference type="EMBL" id="JACJTC010000041">
    <property type="protein sequence ID" value="MBD2616169.1"/>
    <property type="molecule type" value="Genomic_DNA"/>
</dbReference>
<name>A0ABR8HLU0_NOSPU</name>
<proteinExistence type="predicted"/>
<accession>A0ABR8HLU0</accession>